<dbReference type="GO" id="GO:0000036">
    <property type="term" value="F:acyl carrier activity"/>
    <property type="evidence" value="ECO:0007669"/>
    <property type="project" value="UniProtKB-UniRule"/>
</dbReference>
<comment type="PTM">
    <text evidence="8">4'-phosphopantetheine is transferred from CoA to a specific serine of apo-ACP by AcpS. This modification is essential for activity because fatty acids are bound in thioester linkage to the sulfhydryl of the prosthetic group.</text>
</comment>
<keyword evidence="6 8" id="KW-0275">Fatty acid biosynthesis</keyword>
<comment type="function">
    <text evidence="8">Carrier of the growing fatty acid chain in fatty acid biosynthesis.</text>
</comment>
<dbReference type="PANTHER" id="PTHR20863:SF76">
    <property type="entry name" value="CARRIER DOMAIN-CONTAINING PROTEIN"/>
    <property type="match status" value="1"/>
</dbReference>
<dbReference type="InterPro" id="IPR036736">
    <property type="entry name" value="ACP-like_sf"/>
</dbReference>
<feature type="modified residue" description="O-(pantetheine 4'-phosphoryl)serine" evidence="8">
    <location>
        <position position="40"/>
    </location>
</feature>
<dbReference type="InterPro" id="IPR009081">
    <property type="entry name" value="PP-bd_ACP"/>
</dbReference>
<comment type="pathway">
    <text evidence="7">Glycolipid biosynthesis; KDO(2)-lipid A biosynthesis.</text>
</comment>
<gene>
    <name evidence="8" type="primary">acpP</name>
    <name evidence="10" type="ORF">CQW29_01650</name>
</gene>
<evidence type="ECO:0000256" key="8">
    <source>
        <dbReference type="HAMAP-Rule" id="MF_01217"/>
    </source>
</evidence>
<dbReference type="Gene3D" id="1.10.1200.10">
    <property type="entry name" value="ACP-like"/>
    <property type="match status" value="1"/>
</dbReference>
<dbReference type="InterPro" id="IPR003231">
    <property type="entry name" value="ACP"/>
</dbReference>
<dbReference type="PROSITE" id="PS50075">
    <property type="entry name" value="CARRIER"/>
    <property type="match status" value="1"/>
</dbReference>
<dbReference type="HAMAP" id="MF_01217">
    <property type="entry name" value="Acyl_carrier"/>
    <property type="match status" value="1"/>
</dbReference>
<keyword evidence="11" id="KW-1185">Reference proteome</keyword>
<name>A0A2S9IHU7_9GAMM</name>
<keyword evidence="4 8" id="KW-0276">Fatty acid metabolism</keyword>
<dbReference type="GO" id="GO:0009245">
    <property type="term" value="P:lipid A biosynthetic process"/>
    <property type="evidence" value="ECO:0007669"/>
    <property type="project" value="TreeGrafter"/>
</dbReference>
<dbReference type="GO" id="GO:0036104">
    <property type="term" value="P:Kdo2-lipid A biosynthetic process"/>
    <property type="evidence" value="ECO:0007669"/>
    <property type="project" value="UniProtKB-UniPathway"/>
</dbReference>
<dbReference type="GO" id="GO:0000035">
    <property type="term" value="F:acyl binding"/>
    <property type="evidence" value="ECO:0007669"/>
    <property type="project" value="TreeGrafter"/>
</dbReference>
<dbReference type="RefSeq" id="WP_105590964.1">
    <property type="nucleotide sequence ID" value="NZ_PDET01000001.1"/>
</dbReference>
<feature type="domain" description="Carrier" evidence="9">
    <location>
        <begin position="2"/>
        <end position="81"/>
    </location>
</feature>
<dbReference type="OrthoDB" id="3392378at2"/>
<accession>A0A2S9IHU7</accession>
<comment type="pathway">
    <text evidence="8">Lipid metabolism; fatty acid biosynthesis.</text>
</comment>
<evidence type="ECO:0000256" key="7">
    <source>
        <dbReference type="ARBA" id="ARBA00024328"/>
    </source>
</evidence>
<dbReference type="PANTHER" id="PTHR20863">
    <property type="entry name" value="ACYL CARRIER PROTEIN"/>
    <property type="match status" value="1"/>
</dbReference>
<reference evidence="10 11" key="1">
    <citation type="submission" date="2017-10" db="EMBL/GenBank/DDBJ databases">
        <title>Draft genome of two endophytic bacteria isolated from 'guarana' Paullinia cupana (Mart.) Ducke.</title>
        <authorList>
            <person name="Siqueira K.A."/>
            <person name="Liotti R.G."/>
            <person name="Mendes T.A."/>
            <person name="Soares M.A."/>
        </authorList>
    </citation>
    <scope>NUCLEOTIDE SEQUENCE [LARGE SCALE GENOMIC DNA]</scope>
    <source>
        <strain evidence="10 11">342</strain>
    </source>
</reference>
<evidence type="ECO:0000256" key="1">
    <source>
        <dbReference type="ARBA" id="ARBA00022450"/>
    </source>
</evidence>
<evidence type="ECO:0000313" key="10">
    <source>
        <dbReference type="EMBL" id="PRD17365.1"/>
    </source>
</evidence>
<comment type="subcellular location">
    <subcellularLocation>
        <location evidence="8">Cytoplasm</location>
    </subcellularLocation>
</comment>
<keyword evidence="8" id="KW-0963">Cytoplasm</keyword>
<keyword evidence="3 8" id="KW-0597">Phosphoprotein</keyword>
<dbReference type="AlphaFoldDB" id="A0A2S9IHU7"/>
<dbReference type="UniPathway" id="UPA00094"/>
<evidence type="ECO:0000256" key="3">
    <source>
        <dbReference type="ARBA" id="ARBA00022553"/>
    </source>
</evidence>
<comment type="caution">
    <text evidence="10">The sequence shown here is derived from an EMBL/GenBank/DDBJ whole genome shotgun (WGS) entry which is preliminary data.</text>
</comment>
<keyword evidence="5 8" id="KW-0443">Lipid metabolism</keyword>
<evidence type="ECO:0000259" key="9">
    <source>
        <dbReference type="PROSITE" id="PS50075"/>
    </source>
</evidence>
<dbReference type="InterPro" id="IPR006162">
    <property type="entry name" value="Ppantetheine_attach_site"/>
</dbReference>
<dbReference type="GO" id="GO:0016020">
    <property type="term" value="C:membrane"/>
    <property type="evidence" value="ECO:0007669"/>
    <property type="project" value="GOC"/>
</dbReference>
<proteinExistence type="inferred from homology"/>
<dbReference type="Proteomes" id="UP000239181">
    <property type="component" value="Unassembled WGS sequence"/>
</dbReference>
<comment type="similarity">
    <text evidence="8">Belongs to the acyl carrier protein (ACP) family.</text>
</comment>
<dbReference type="GO" id="GO:0005829">
    <property type="term" value="C:cytosol"/>
    <property type="evidence" value="ECO:0007669"/>
    <property type="project" value="TreeGrafter"/>
</dbReference>
<dbReference type="UniPathway" id="UPA00360"/>
<protein>
    <recommendedName>
        <fullName evidence="8">Acyl carrier protein</fullName>
        <shortName evidence="8">ACP</shortName>
    </recommendedName>
</protein>
<dbReference type="SUPFAM" id="SSF47336">
    <property type="entry name" value="ACP-like"/>
    <property type="match status" value="1"/>
</dbReference>
<keyword evidence="2 8" id="KW-0444">Lipid biosynthesis</keyword>
<dbReference type="EMBL" id="PDET01000001">
    <property type="protein sequence ID" value="PRD17365.1"/>
    <property type="molecule type" value="Genomic_DNA"/>
</dbReference>
<dbReference type="PROSITE" id="PS00012">
    <property type="entry name" value="PHOSPHOPANTETHEINE"/>
    <property type="match status" value="1"/>
</dbReference>
<dbReference type="Pfam" id="PF00550">
    <property type="entry name" value="PP-binding"/>
    <property type="match status" value="1"/>
</dbReference>
<evidence type="ECO:0000256" key="5">
    <source>
        <dbReference type="ARBA" id="ARBA00023098"/>
    </source>
</evidence>
<evidence type="ECO:0000256" key="6">
    <source>
        <dbReference type="ARBA" id="ARBA00023160"/>
    </source>
</evidence>
<sequence>MMDKNALKEKVNQILAEEFELELSDLHPEAKLYEDLGLDSLDAVDMVVAFEKAFAINIGKNTELVSIKTLGELQEFILKTSMAQAV</sequence>
<evidence type="ECO:0000256" key="2">
    <source>
        <dbReference type="ARBA" id="ARBA00022516"/>
    </source>
</evidence>
<keyword evidence="1 8" id="KW-0596">Phosphopantetheine</keyword>
<evidence type="ECO:0000256" key="4">
    <source>
        <dbReference type="ARBA" id="ARBA00022832"/>
    </source>
</evidence>
<evidence type="ECO:0000313" key="11">
    <source>
        <dbReference type="Proteomes" id="UP000239181"/>
    </source>
</evidence>
<organism evidence="10 11">
    <name type="scientific">Pantoea coffeiphila</name>
    <dbReference type="NCBI Taxonomy" id="1465635"/>
    <lineage>
        <taxon>Bacteria</taxon>
        <taxon>Pseudomonadati</taxon>
        <taxon>Pseudomonadota</taxon>
        <taxon>Gammaproteobacteria</taxon>
        <taxon>Enterobacterales</taxon>
        <taxon>Erwiniaceae</taxon>
        <taxon>Pantoea</taxon>
    </lineage>
</organism>